<name>A0A937RHZ1_9ACTN</name>
<protein>
    <submittedName>
        <fullName evidence="1">Amidohydrolase</fullName>
    </submittedName>
</protein>
<gene>
    <name evidence="1" type="ORF">I7412_19555</name>
</gene>
<feature type="non-terminal residue" evidence="1">
    <location>
        <position position="1"/>
    </location>
</feature>
<dbReference type="Gene3D" id="3.20.20.140">
    <property type="entry name" value="Metal-dependent hydrolases"/>
    <property type="match status" value="1"/>
</dbReference>
<reference evidence="1" key="1">
    <citation type="submission" date="2020-12" db="EMBL/GenBank/DDBJ databases">
        <title>Genomic characterization of non-nitrogen-fixing Frankia strains.</title>
        <authorList>
            <person name="Carlos-Shanley C."/>
            <person name="Guerra T."/>
            <person name="Hahn D."/>
        </authorList>
    </citation>
    <scope>NUCLEOTIDE SEQUENCE</scope>
    <source>
        <strain evidence="1">CN6</strain>
    </source>
</reference>
<evidence type="ECO:0000313" key="2">
    <source>
        <dbReference type="Proteomes" id="UP000604475"/>
    </source>
</evidence>
<sequence>LFGSDWPHGEGLADPAAFTDELTAFSADEVHRIMRANCAELVGLPTH</sequence>
<proteinExistence type="predicted"/>
<dbReference type="EMBL" id="JAEACQ010000227">
    <property type="protein sequence ID" value="MBL7629320.1"/>
    <property type="molecule type" value="Genomic_DNA"/>
</dbReference>
<evidence type="ECO:0000313" key="1">
    <source>
        <dbReference type="EMBL" id="MBL7629320.1"/>
    </source>
</evidence>
<dbReference type="SUPFAM" id="SSF51556">
    <property type="entry name" value="Metallo-dependent hydrolases"/>
    <property type="match status" value="1"/>
</dbReference>
<keyword evidence="2" id="KW-1185">Reference proteome</keyword>
<dbReference type="InterPro" id="IPR032466">
    <property type="entry name" value="Metal_Hydrolase"/>
</dbReference>
<accession>A0A937RHZ1</accession>
<dbReference type="Proteomes" id="UP000604475">
    <property type="component" value="Unassembled WGS sequence"/>
</dbReference>
<organism evidence="1 2">
    <name type="scientific">Frankia nepalensis</name>
    <dbReference type="NCBI Taxonomy" id="1836974"/>
    <lineage>
        <taxon>Bacteria</taxon>
        <taxon>Bacillati</taxon>
        <taxon>Actinomycetota</taxon>
        <taxon>Actinomycetes</taxon>
        <taxon>Frankiales</taxon>
        <taxon>Frankiaceae</taxon>
        <taxon>Frankia</taxon>
    </lineage>
</organism>
<dbReference type="AlphaFoldDB" id="A0A937RHZ1"/>
<comment type="caution">
    <text evidence="1">The sequence shown here is derived from an EMBL/GenBank/DDBJ whole genome shotgun (WGS) entry which is preliminary data.</text>
</comment>